<organism evidence="1 2">
    <name type="scientific">Micromonospora matsumotoense</name>
    <dbReference type="NCBI Taxonomy" id="121616"/>
    <lineage>
        <taxon>Bacteria</taxon>
        <taxon>Bacillati</taxon>
        <taxon>Actinomycetota</taxon>
        <taxon>Actinomycetes</taxon>
        <taxon>Micromonosporales</taxon>
        <taxon>Micromonosporaceae</taxon>
        <taxon>Micromonospora</taxon>
    </lineage>
</organism>
<dbReference type="Proteomes" id="UP000198797">
    <property type="component" value="Unassembled WGS sequence"/>
</dbReference>
<dbReference type="EMBL" id="FMCU01000001">
    <property type="protein sequence ID" value="SCE71149.1"/>
    <property type="molecule type" value="Genomic_DNA"/>
</dbReference>
<evidence type="ECO:0000313" key="1">
    <source>
        <dbReference type="EMBL" id="SCE71149.1"/>
    </source>
</evidence>
<sequence>MPEETGQKLFTRTSEVENLAPNPDNAYLGTWVTPPAADQVVVIRGRAPRTVSGNHPGVWPRRHTDLRYFSMCTNLGGQVKPVVINRFTDAPASLGCRYDDDTRLDRHGYYTYVLGREQQRTAIEAVDDATFLPFSVSYPVAPHMVLLRNLLPVAGFPHATQNVPVDSTAETAATVMGPHYPLSKVCSLASLTADGGRGCTV</sequence>
<dbReference type="OrthoDB" id="9146291at2"/>
<gene>
    <name evidence="1" type="ORF">GA0070216_101500</name>
</gene>
<reference evidence="2" key="1">
    <citation type="submission" date="2016-06" db="EMBL/GenBank/DDBJ databases">
        <authorList>
            <person name="Varghese N."/>
            <person name="Submissions Spin"/>
        </authorList>
    </citation>
    <scope>NUCLEOTIDE SEQUENCE [LARGE SCALE GENOMIC DNA]</scope>
    <source>
        <strain evidence="2">DSM 44100</strain>
    </source>
</reference>
<evidence type="ECO:0000313" key="2">
    <source>
        <dbReference type="Proteomes" id="UP000198797"/>
    </source>
</evidence>
<name>A0A1C4UHI1_9ACTN</name>
<dbReference type="RefSeq" id="WP_141722996.1">
    <property type="nucleotide sequence ID" value="NZ_FMCU01000001.1"/>
</dbReference>
<accession>A0A1C4UHI1</accession>
<proteinExistence type="predicted"/>
<keyword evidence="2" id="KW-1185">Reference proteome</keyword>
<protein>
    <submittedName>
        <fullName evidence="1">Uncharacterized protein</fullName>
    </submittedName>
</protein>
<dbReference type="AlphaFoldDB" id="A0A1C4UHI1"/>